<comment type="caution">
    <text evidence="7">The sequence shown here is derived from an EMBL/GenBank/DDBJ whole genome shotgun (WGS) entry which is preliminary data.</text>
</comment>
<organism evidence="7 8">
    <name type="scientific">Saguinus oedipus</name>
    <name type="common">Cotton-top tamarin</name>
    <name type="synonym">Oedipomidas oedipus</name>
    <dbReference type="NCBI Taxonomy" id="9490"/>
    <lineage>
        <taxon>Eukaryota</taxon>
        <taxon>Metazoa</taxon>
        <taxon>Chordata</taxon>
        <taxon>Craniata</taxon>
        <taxon>Vertebrata</taxon>
        <taxon>Euteleostomi</taxon>
        <taxon>Mammalia</taxon>
        <taxon>Eutheria</taxon>
        <taxon>Euarchontoglires</taxon>
        <taxon>Primates</taxon>
        <taxon>Haplorrhini</taxon>
        <taxon>Platyrrhini</taxon>
        <taxon>Cebidae</taxon>
        <taxon>Callitrichinae</taxon>
        <taxon>Saguinus</taxon>
    </lineage>
</organism>
<evidence type="ECO:0000313" key="7">
    <source>
        <dbReference type="EMBL" id="KAK2111328.1"/>
    </source>
</evidence>
<dbReference type="PANTHER" id="PTHR48249:SF4">
    <property type="entry name" value="MEDIATOR OF RNA POLYMERASE II TRANSCRIPTION SUBUNIT 13"/>
    <property type="match status" value="1"/>
</dbReference>
<evidence type="ECO:0000256" key="4">
    <source>
        <dbReference type="ARBA" id="ARBA00023015"/>
    </source>
</evidence>
<evidence type="ECO:0000256" key="6">
    <source>
        <dbReference type="ARBA" id="ARBA00023242"/>
    </source>
</evidence>
<keyword evidence="5" id="KW-0804">Transcription</keyword>
<evidence type="ECO:0000256" key="3">
    <source>
        <dbReference type="ARBA" id="ARBA00022491"/>
    </source>
</evidence>
<keyword evidence="4" id="KW-0805">Transcription regulation</keyword>
<comment type="similarity">
    <text evidence="2">Belongs to the Mediator complex subunit 13 family.</text>
</comment>
<name>A0ABQ9VPN2_SAGOE</name>
<dbReference type="PANTHER" id="PTHR48249">
    <property type="entry name" value="MEDIATOR OF RNA POLYMERASE II TRANSCRIPTION SUBUNIT 13"/>
    <property type="match status" value="1"/>
</dbReference>
<keyword evidence="3" id="KW-0678">Repressor</keyword>
<evidence type="ECO:0000256" key="1">
    <source>
        <dbReference type="ARBA" id="ARBA00004123"/>
    </source>
</evidence>
<evidence type="ECO:0000256" key="2">
    <source>
        <dbReference type="ARBA" id="ARBA00009354"/>
    </source>
</evidence>
<sequence>MKKEEDGVWENGLSYECRTLLFKAVHNLLERCLMNRNFVRIGKWFVKPYEKDEKPINKSSLSLEFYRLSVERLMRALELLNSKEPCPQTKYVQDSQILQCKCVESNSILCSLQNRMTAMFVPVWKLTNINLYTFSVKSISPLLNSLIAHFKEMSEEKQEDMDWEDDSLAAVEVLVAGVRMIYPACFVLVPQSDIPTPSSVGSTHCSSSCLGVHQVPASTRDPAMSSVTLTPPTSPEEVQTVDPQSAQKWVKFSSVSDGFNSDSTSHHGGKIPRKLANHVVDRVWQECNMNRAQKKILYGKNYEKGAKLVVANVSACLLNREFFK</sequence>
<dbReference type="EMBL" id="JASSZA010000005">
    <property type="protein sequence ID" value="KAK2111328.1"/>
    <property type="molecule type" value="Genomic_DNA"/>
</dbReference>
<evidence type="ECO:0000256" key="5">
    <source>
        <dbReference type="ARBA" id="ARBA00023163"/>
    </source>
</evidence>
<dbReference type="InterPro" id="IPR051139">
    <property type="entry name" value="Mediator_complx_sub13"/>
</dbReference>
<protein>
    <submittedName>
        <fullName evidence="7">Mediator complex subunit Srb9</fullName>
    </submittedName>
</protein>
<gene>
    <name evidence="7" type="primary">MED13_1</name>
    <name evidence="7" type="ORF">P7K49_011074</name>
</gene>
<accession>A0ABQ9VPN2</accession>
<proteinExistence type="inferred from homology"/>
<dbReference type="Proteomes" id="UP001266305">
    <property type="component" value="Unassembled WGS sequence"/>
</dbReference>
<keyword evidence="8" id="KW-1185">Reference proteome</keyword>
<evidence type="ECO:0000313" key="8">
    <source>
        <dbReference type="Proteomes" id="UP001266305"/>
    </source>
</evidence>
<comment type="subcellular location">
    <subcellularLocation>
        <location evidence="1">Nucleus</location>
    </subcellularLocation>
</comment>
<keyword evidence="6" id="KW-0539">Nucleus</keyword>
<reference evidence="7 8" key="1">
    <citation type="submission" date="2023-05" db="EMBL/GenBank/DDBJ databases">
        <title>B98-5 Cell Line De Novo Hybrid Assembly: An Optical Mapping Approach.</title>
        <authorList>
            <person name="Kananen K."/>
            <person name="Auerbach J.A."/>
            <person name="Kautto E."/>
            <person name="Blachly J.S."/>
        </authorList>
    </citation>
    <scope>NUCLEOTIDE SEQUENCE [LARGE SCALE GENOMIC DNA]</scope>
    <source>
        <strain evidence="7">B95-8</strain>
        <tissue evidence="7">Cell line</tissue>
    </source>
</reference>